<dbReference type="PANTHER" id="PTHR10648">
    <property type="entry name" value="SERINE/THREONINE-PROTEIN PHOSPHATASE PP2A 65 KDA REGULATORY SUBUNIT"/>
    <property type="match status" value="1"/>
</dbReference>
<dbReference type="GO" id="GO:0019888">
    <property type="term" value="F:protein phosphatase regulator activity"/>
    <property type="evidence" value="ECO:0007669"/>
    <property type="project" value="TreeGrafter"/>
</dbReference>
<dbReference type="EMBL" id="CAJOBP010003541">
    <property type="protein sequence ID" value="CAF4409369.1"/>
    <property type="molecule type" value="Genomic_DNA"/>
</dbReference>
<protein>
    <submittedName>
        <fullName evidence="6">Uncharacterized protein</fullName>
    </submittedName>
</protein>
<dbReference type="InterPro" id="IPR054573">
    <property type="entry name" value="PP2A/SF3B1-like_HEAT"/>
</dbReference>
<feature type="domain" description="Protein HGH1 N-terminal" evidence="4">
    <location>
        <begin position="692"/>
        <end position="870"/>
    </location>
</feature>
<dbReference type="PANTHER" id="PTHR10648:SF4">
    <property type="entry name" value="PROTEIN PHOSPHATASE 2 (FORMERLY 2A), REGULATORY SUBUNIT A, BETA ISOFORM-RELATED"/>
    <property type="match status" value="1"/>
</dbReference>
<dbReference type="SUPFAM" id="SSF48371">
    <property type="entry name" value="ARM repeat"/>
    <property type="match status" value="2"/>
</dbReference>
<dbReference type="Proteomes" id="UP000663873">
    <property type="component" value="Unassembled WGS sequence"/>
</dbReference>
<keyword evidence="1" id="KW-0677">Repeat</keyword>
<dbReference type="Pfam" id="PF22646">
    <property type="entry name" value="PPP2R1A-like_HEAT"/>
    <property type="match status" value="1"/>
</dbReference>
<comment type="caution">
    <text evidence="6">The sequence shown here is derived from an EMBL/GenBank/DDBJ whole genome shotgun (WGS) entry which is preliminary data.</text>
</comment>
<dbReference type="GO" id="GO:0005634">
    <property type="term" value="C:nucleus"/>
    <property type="evidence" value="ECO:0007669"/>
    <property type="project" value="TreeGrafter"/>
</dbReference>
<evidence type="ECO:0000313" key="6">
    <source>
        <dbReference type="EMBL" id="CAF4409369.1"/>
    </source>
</evidence>
<evidence type="ECO:0000259" key="5">
    <source>
        <dbReference type="Pfam" id="PF22646"/>
    </source>
</evidence>
<accession>A0A820PX56</accession>
<evidence type="ECO:0000313" key="7">
    <source>
        <dbReference type="Proteomes" id="UP000663873"/>
    </source>
</evidence>
<feature type="repeat" description="HEAT" evidence="3">
    <location>
        <begin position="168"/>
        <end position="206"/>
    </location>
</feature>
<feature type="repeat" description="HEAT" evidence="3">
    <location>
        <begin position="406"/>
        <end position="444"/>
    </location>
</feature>
<dbReference type="Pfam" id="PF04063">
    <property type="entry name" value="DUF383"/>
    <property type="match status" value="1"/>
</dbReference>
<dbReference type="PROSITE" id="PS50077">
    <property type="entry name" value="HEAT_REPEAT"/>
    <property type="match status" value="8"/>
</dbReference>
<feature type="repeat" description="HEAT" evidence="3">
    <location>
        <begin position="367"/>
        <end position="405"/>
    </location>
</feature>
<evidence type="ECO:0000256" key="1">
    <source>
        <dbReference type="ARBA" id="ARBA00022737"/>
    </source>
</evidence>
<dbReference type="FunFam" id="1.25.10.10:FF:000011">
    <property type="entry name" value="Serine/threonine-protein phosphatase 2A regulatory subunit A alpha isoform"/>
    <property type="match status" value="1"/>
</dbReference>
<dbReference type="GO" id="GO:0005829">
    <property type="term" value="C:cytosol"/>
    <property type="evidence" value="ECO:0007669"/>
    <property type="project" value="TreeGrafter"/>
</dbReference>
<name>A0A820PX56_9BILA</name>
<dbReference type="InterPro" id="IPR000357">
    <property type="entry name" value="HEAT"/>
</dbReference>
<dbReference type="Pfam" id="PF02985">
    <property type="entry name" value="HEAT"/>
    <property type="match status" value="1"/>
</dbReference>
<reference evidence="6" key="1">
    <citation type="submission" date="2021-02" db="EMBL/GenBank/DDBJ databases">
        <authorList>
            <person name="Nowell W R."/>
        </authorList>
    </citation>
    <scope>NUCLEOTIDE SEQUENCE</scope>
</reference>
<gene>
    <name evidence="6" type="ORF">UJA718_LOCUS19703</name>
</gene>
<dbReference type="InterPro" id="IPR011989">
    <property type="entry name" value="ARM-like"/>
</dbReference>
<evidence type="ECO:0000256" key="3">
    <source>
        <dbReference type="PROSITE-ProRule" id="PRU00103"/>
    </source>
</evidence>
<feature type="repeat" description="HEAT" evidence="3">
    <location>
        <begin position="246"/>
        <end position="284"/>
    </location>
</feature>
<comment type="similarity">
    <text evidence="2">Belongs to the phosphatase 2A regulatory subunit A family.</text>
</comment>
<dbReference type="Gene3D" id="1.25.10.10">
    <property type="entry name" value="Leucine-rich Repeat Variant"/>
    <property type="match status" value="2"/>
</dbReference>
<dbReference type="InterPro" id="IPR007205">
    <property type="entry name" value="Protein_HGH1_N"/>
</dbReference>
<feature type="repeat" description="HEAT" evidence="3">
    <location>
        <begin position="285"/>
        <end position="322"/>
    </location>
</feature>
<dbReference type="AlphaFoldDB" id="A0A820PX56"/>
<evidence type="ECO:0000259" key="4">
    <source>
        <dbReference type="Pfam" id="PF04063"/>
    </source>
</evidence>
<feature type="repeat" description="HEAT" evidence="3">
    <location>
        <begin position="328"/>
        <end position="366"/>
    </location>
</feature>
<dbReference type="GO" id="GO:0000159">
    <property type="term" value="C:protein phosphatase type 2A complex"/>
    <property type="evidence" value="ECO:0007669"/>
    <property type="project" value="TreeGrafter"/>
</dbReference>
<sequence>MASGDVQSDESLYPIAVLIDELRNEDVQLRLNSIKKLSTIGLALGVERTRSELIPFLTDTIYDEDEVLLALAEQLGTFTQLVGGESHVHVLLPPLESLAQVEETIVRDKAVESLRILAPQHSTTDLETYFVPTVKRLAQGDWFTSRTSASGLISVCYARVSNHVKGELRQLFKTLCQDDTPMVRRAAASKLGEFAKVVEPEYLRQELVSLFTNLANDEQDSVRLLAVEAGIAMAGLFRHEDLEQQMMQTLRSATEDKSWRVRYVVADKLVELQKAVGPEITKNDLVPAYCSLLKDPEAEVRAAAASKLKDFCHSLPADTREQIIMSQILPCVKDMVGDMNQHVKSALASVIMGLSPLLGKDNTLEHLLPLFLSQLKDDYPEVRLNIISNLDCINEVIGVRQLSQSLLPAIVELASDAKWRVRLGIIEYMPLLAGQLGAEFFDEKLSSLCMSWLTDHVFAIREAATNNLKKLVEKFGRDWAQSTVIPKVIQLARDQNYLYRMTCLFAINNISNLLEIVTLLYTQLHQIALALQVKPCLEKLSQDADHDVQYFANEALEKTLEAPLSSNNHKNEHKDDITLVLMSSNSVALDELSEFLDPQGRLDIKSLALQTLLSITASTEGRHLLISSSNTDPSKALLPRVSRLIFEDGQESVRFDSLLFLINLTSDNDMSILNSQIPITSDFWIQLLKHCISDRQYEHADAGCKLLSNITSRTITIDQINEFINHLDTNYPSWFDDLIQAFSTIDYNLKKNNLDYLSALLVNLTQSKVIRQRLRDNEHLKRLFCFTDQNHSIIRRGSIACILKNCCFDHESHEQLIHQNFSDDEFICSLILPLAGPTADELTEKENEELPIDLQYLPSNKQRETDRDIQQILLEAILL</sequence>
<feature type="repeat" description="HEAT" evidence="3">
    <location>
        <begin position="207"/>
        <end position="245"/>
    </location>
</feature>
<dbReference type="InterPro" id="IPR016024">
    <property type="entry name" value="ARM-type_fold"/>
</dbReference>
<feature type="repeat" description="HEAT" evidence="3">
    <location>
        <begin position="91"/>
        <end position="129"/>
    </location>
</feature>
<proteinExistence type="inferred from homology"/>
<dbReference type="InterPro" id="IPR051023">
    <property type="entry name" value="PP2A_Regulatory_Subunit_A"/>
</dbReference>
<dbReference type="InterPro" id="IPR021133">
    <property type="entry name" value="HEAT_type_2"/>
</dbReference>
<organism evidence="6 7">
    <name type="scientific">Rotaria socialis</name>
    <dbReference type="NCBI Taxonomy" id="392032"/>
    <lineage>
        <taxon>Eukaryota</taxon>
        <taxon>Metazoa</taxon>
        <taxon>Spiralia</taxon>
        <taxon>Gnathifera</taxon>
        <taxon>Rotifera</taxon>
        <taxon>Eurotatoria</taxon>
        <taxon>Bdelloidea</taxon>
        <taxon>Philodinida</taxon>
        <taxon>Philodinidae</taxon>
        <taxon>Rotaria</taxon>
    </lineage>
</organism>
<feature type="domain" description="Phosphatase PP2A regulatory subunit A/Splicing factor 3B subunit 1-like HEAT repeat" evidence="5">
    <location>
        <begin position="278"/>
        <end position="359"/>
    </location>
</feature>
<feature type="non-terminal residue" evidence="6">
    <location>
        <position position="1"/>
    </location>
</feature>
<evidence type="ECO:0000256" key="2">
    <source>
        <dbReference type="ARBA" id="ARBA00038332"/>
    </source>
</evidence>
<keyword evidence="7" id="KW-1185">Reference proteome</keyword>